<evidence type="ECO:0000256" key="2">
    <source>
        <dbReference type="ARBA" id="ARBA00022833"/>
    </source>
</evidence>
<protein>
    <submittedName>
        <fullName evidence="8">RING-type domain-containing protein</fullName>
    </submittedName>
</protein>
<proteinExistence type="predicted"/>
<dbReference type="EMBL" id="UYWX01000012">
    <property type="protein sequence ID" value="VDM16046.1"/>
    <property type="molecule type" value="Genomic_DNA"/>
</dbReference>
<dbReference type="Pfam" id="PF13920">
    <property type="entry name" value="zf-C3HC4_3"/>
    <property type="match status" value="1"/>
</dbReference>
<reference evidence="8" key="1">
    <citation type="submission" date="2017-02" db="UniProtKB">
        <authorList>
            <consortium name="WormBaseParasite"/>
        </authorList>
    </citation>
    <scope>IDENTIFICATION</scope>
</reference>
<dbReference type="Proteomes" id="UP000274429">
    <property type="component" value="Unassembled WGS sequence"/>
</dbReference>
<keyword evidence="1 3" id="KW-0479">Metal-binding</keyword>
<dbReference type="WBParaSite" id="TTAC_0000018801-mRNA-1">
    <property type="protein sequence ID" value="TTAC_0000018801-mRNA-1"/>
    <property type="gene ID" value="TTAC_0000018801"/>
</dbReference>
<keyword evidence="2" id="KW-0862">Zinc</keyword>
<dbReference type="InterPro" id="IPR001841">
    <property type="entry name" value="Znf_RING"/>
</dbReference>
<evidence type="ECO:0000313" key="7">
    <source>
        <dbReference type="Proteomes" id="UP000274429"/>
    </source>
</evidence>
<organism evidence="8">
    <name type="scientific">Hydatigena taeniaeformis</name>
    <name type="common">Feline tapeworm</name>
    <name type="synonym">Taenia taeniaeformis</name>
    <dbReference type="NCBI Taxonomy" id="6205"/>
    <lineage>
        <taxon>Eukaryota</taxon>
        <taxon>Metazoa</taxon>
        <taxon>Spiralia</taxon>
        <taxon>Lophotrochozoa</taxon>
        <taxon>Platyhelminthes</taxon>
        <taxon>Cestoda</taxon>
        <taxon>Eucestoda</taxon>
        <taxon>Cyclophyllidea</taxon>
        <taxon>Taeniidae</taxon>
        <taxon>Hydatigera</taxon>
    </lineage>
</organism>
<dbReference type="PROSITE" id="PS50089">
    <property type="entry name" value="ZF_RING_2"/>
    <property type="match status" value="1"/>
</dbReference>
<feature type="compositionally biased region" description="Polar residues" evidence="4">
    <location>
        <begin position="359"/>
        <end position="370"/>
    </location>
</feature>
<evidence type="ECO:0000256" key="3">
    <source>
        <dbReference type="PROSITE-ProRule" id="PRU00175"/>
    </source>
</evidence>
<dbReference type="InterPro" id="IPR013083">
    <property type="entry name" value="Znf_RING/FYVE/PHD"/>
</dbReference>
<dbReference type="STRING" id="6205.A0A0R3WHZ4"/>
<dbReference type="SUPFAM" id="SSF57850">
    <property type="entry name" value="RING/U-box"/>
    <property type="match status" value="1"/>
</dbReference>
<evidence type="ECO:0000313" key="8">
    <source>
        <dbReference type="WBParaSite" id="TTAC_0000018801-mRNA-1"/>
    </source>
</evidence>
<evidence type="ECO:0000256" key="4">
    <source>
        <dbReference type="SAM" id="MobiDB-lite"/>
    </source>
</evidence>
<dbReference type="AlphaFoldDB" id="A0A0R3WHZ4"/>
<name>A0A0R3WHZ4_HYDTA</name>
<dbReference type="Gene3D" id="3.30.40.10">
    <property type="entry name" value="Zinc/RING finger domain, C3HC4 (zinc finger)"/>
    <property type="match status" value="1"/>
</dbReference>
<dbReference type="CDD" id="cd16515">
    <property type="entry name" value="RING-HC_LRSAM1"/>
    <property type="match status" value="1"/>
</dbReference>
<evidence type="ECO:0000256" key="1">
    <source>
        <dbReference type="ARBA" id="ARBA00022771"/>
    </source>
</evidence>
<dbReference type="GO" id="GO:0008270">
    <property type="term" value="F:zinc ion binding"/>
    <property type="evidence" value="ECO:0007669"/>
    <property type="project" value="UniProtKB-KW"/>
</dbReference>
<keyword evidence="7" id="KW-1185">Reference proteome</keyword>
<evidence type="ECO:0000259" key="5">
    <source>
        <dbReference type="PROSITE" id="PS50089"/>
    </source>
</evidence>
<feature type="region of interest" description="Disordered" evidence="4">
    <location>
        <begin position="359"/>
        <end position="379"/>
    </location>
</feature>
<sequence>MEIENELELLRRQREQGRSELVTTLCETTKRIDDLICHLHQKQRVLRKNDQPQSSITHPYSTNAVLDASRTGSMGYSVIGADDQEEIDSALQCVLISRRADQAQLAVRVAIEVWSLQHLSRISPILFIEDGQKMKAFECLQQQRNLRRQQIIDNIQLVERELCRLSRVERERKAFQNALILGQFSERRRDLVHLLSDLQRQKDQRESELYEFLKGLEEQRERDQTFYWLVQYQRLMDRTPLDLRKVLPNRTNCTELYLFVSLSHFGQIHLALLGYDHICIPVPAPVVLVHMGTFENRLHSNFSQTKSITSGLHGFFHKFSFIKIFFYITSHSTDRIMLTSAMLLKFCQSPLLVSSVLSGNENESESTPNDAGNDRMASPSAPPAVVARFENECCICQDAQCSIIFLPCGHVCCCKFCSVKVVLCPLCRSTVEQHIQIS</sequence>
<dbReference type="OrthoDB" id="1711136at2759"/>
<reference evidence="6 7" key="2">
    <citation type="submission" date="2018-11" db="EMBL/GenBank/DDBJ databases">
        <authorList>
            <consortium name="Pathogen Informatics"/>
        </authorList>
    </citation>
    <scope>NUCLEOTIDE SEQUENCE [LARGE SCALE GENOMIC DNA]</scope>
</reference>
<accession>A0A0R3WHZ4</accession>
<feature type="domain" description="RING-type" evidence="5">
    <location>
        <begin position="393"/>
        <end position="428"/>
    </location>
</feature>
<evidence type="ECO:0000313" key="6">
    <source>
        <dbReference type="EMBL" id="VDM16046.1"/>
    </source>
</evidence>
<keyword evidence="1 3" id="KW-0863">Zinc-finger</keyword>
<gene>
    <name evidence="6" type="ORF">TTAC_LOCUS189</name>
</gene>